<dbReference type="PROSITE" id="PS51257">
    <property type="entry name" value="PROKAR_LIPOPROTEIN"/>
    <property type="match status" value="1"/>
</dbReference>
<protein>
    <submittedName>
        <fullName evidence="1">Uncharacterized protein</fullName>
    </submittedName>
</protein>
<sequence length="179" mass="19615">MIARGPCLMRSWISWPNGALGSCRPARTTRRFGSPCSTYWTPCCPQSPGNSSPDGSPLSPQCHHHRPLTERECHVLVPALLERMGHKMAAFRGHIKNLVTTHLVNSEALVSAKAMVPMLINCIQTSKNKKSVADCLELLIGVLTQHQGTVTTGRAVKDVGRVLMSLYNDKDAAVREFAQ</sequence>
<gene>
    <name evidence="1" type="ORF">FOZ63_015207</name>
</gene>
<comment type="caution">
    <text evidence="1">The sequence shown here is derived from an EMBL/GenBank/DDBJ whole genome shotgun (WGS) entry which is preliminary data.</text>
</comment>
<evidence type="ECO:0000313" key="1">
    <source>
        <dbReference type="EMBL" id="KAF4709541.1"/>
    </source>
</evidence>
<dbReference type="Gene3D" id="1.25.10.10">
    <property type="entry name" value="Leucine-rich Repeat Variant"/>
    <property type="match status" value="1"/>
</dbReference>
<feature type="non-terminal residue" evidence="1">
    <location>
        <position position="1"/>
    </location>
</feature>
<dbReference type="InterPro" id="IPR011989">
    <property type="entry name" value="ARM-like"/>
</dbReference>
<proteinExistence type="predicted"/>
<reference evidence="1 2" key="1">
    <citation type="submission" date="2020-04" db="EMBL/GenBank/DDBJ databases">
        <title>Perkinsus olseni comparative genomics.</title>
        <authorList>
            <person name="Bogema D.R."/>
        </authorList>
    </citation>
    <scope>NUCLEOTIDE SEQUENCE [LARGE SCALE GENOMIC DNA]</scope>
    <source>
        <strain evidence="1 2">ATCC PRA-207</strain>
    </source>
</reference>
<accession>A0A7J6QN19</accession>
<evidence type="ECO:0000313" key="2">
    <source>
        <dbReference type="Proteomes" id="UP000553632"/>
    </source>
</evidence>
<keyword evidence="2" id="KW-1185">Reference proteome</keyword>
<name>A0A7J6QN19_PEROL</name>
<organism evidence="1 2">
    <name type="scientific">Perkinsus olseni</name>
    <name type="common">Perkinsus atlanticus</name>
    <dbReference type="NCBI Taxonomy" id="32597"/>
    <lineage>
        <taxon>Eukaryota</taxon>
        <taxon>Sar</taxon>
        <taxon>Alveolata</taxon>
        <taxon>Perkinsozoa</taxon>
        <taxon>Perkinsea</taxon>
        <taxon>Perkinsida</taxon>
        <taxon>Perkinsidae</taxon>
        <taxon>Perkinsus</taxon>
    </lineage>
</organism>
<dbReference type="Proteomes" id="UP000553632">
    <property type="component" value="Unassembled WGS sequence"/>
</dbReference>
<dbReference type="EMBL" id="JABANO010031880">
    <property type="protein sequence ID" value="KAF4709541.1"/>
    <property type="molecule type" value="Genomic_DNA"/>
</dbReference>
<dbReference type="AlphaFoldDB" id="A0A7J6QN19"/>